<evidence type="ECO:0000313" key="2">
    <source>
        <dbReference type="Proteomes" id="UP001549204"/>
    </source>
</evidence>
<reference evidence="1 2" key="1">
    <citation type="submission" date="2024-06" db="EMBL/GenBank/DDBJ databases">
        <title>Genomic Encyclopedia of Type Strains, Phase IV (KMG-IV): sequencing the most valuable type-strain genomes for metagenomic binning, comparative biology and taxonomic classification.</title>
        <authorList>
            <person name="Goeker M."/>
        </authorList>
    </citation>
    <scope>NUCLEOTIDE SEQUENCE [LARGE SCALE GENOMIC DNA]</scope>
    <source>
        <strain evidence="1 2">DSM 100022</strain>
    </source>
</reference>
<dbReference type="Proteomes" id="UP001549204">
    <property type="component" value="Unassembled WGS sequence"/>
</dbReference>
<sequence length="57" mass="6318">MLSLPAQAPAVSCRAAIIVPDLPGKSPVIAVLLRVPHRSHHIDTHRFDMARWLSVLR</sequence>
<name>A0ABV2GIR3_9HYPH</name>
<dbReference type="EMBL" id="JBEPMC010000002">
    <property type="protein sequence ID" value="MET3578138.1"/>
    <property type="molecule type" value="Genomic_DNA"/>
</dbReference>
<organism evidence="1 2">
    <name type="scientific">Mesorhizobium robiniae</name>
    <dbReference type="NCBI Taxonomy" id="559315"/>
    <lineage>
        <taxon>Bacteria</taxon>
        <taxon>Pseudomonadati</taxon>
        <taxon>Pseudomonadota</taxon>
        <taxon>Alphaproteobacteria</taxon>
        <taxon>Hyphomicrobiales</taxon>
        <taxon>Phyllobacteriaceae</taxon>
        <taxon>Mesorhizobium</taxon>
    </lineage>
</organism>
<gene>
    <name evidence="1" type="ORF">ABID19_001155</name>
</gene>
<proteinExistence type="predicted"/>
<evidence type="ECO:0000313" key="1">
    <source>
        <dbReference type="EMBL" id="MET3578138.1"/>
    </source>
</evidence>
<accession>A0ABV2GIR3</accession>
<protein>
    <submittedName>
        <fullName evidence="1">Uncharacterized protein</fullName>
    </submittedName>
</protein>
<comment type="caution">
    <text evidence="1">The sequence shown here is derived from an EMBL/GenBank/DDBJ whole genome shotgun (WGS) entry which is preliminary data.</text>
</comment>
<keyword evidence="2" id="KW-1185">Reference proteome</keyword>